<sequence>MLPSSDIELQELQTSSENQRPYQIPVDSIRELDYKFKMLVSILLLSLTIEGPRVILLLVMIIKGQQFEKECYKPLAQENQLNALIAKLSATLQTTLMQTLDARSAQGNTTVCEKEKTFAAKCGNCGEPHTANFSGCSCRLANETPKTRSSKPPTTWPASPQTVAWENGGGRLLANNLANQQAKIWNPQSQLPSGFRATYSNFHDRERTLSPSDP</sequence>
<protein>
    <submittedName>
        <fullName evidence="1">Uncharacterized protein</fullName>
    </submittedName>
</protein>
<accession>A0A834IMP3</accession>
<reference evidence="1" key="1">
    <citation type="submission" date="2020-08" db="EMBL/GenBank/DDBJ databases">
        <title>Genome sequencing and assembly of the red palm weevil Rhynchophorus ferrugineus.</title>
        <authorList>
            <person name="Dias G.B."/>
            <person name="Bergman C.M."/>
            <person name="Manee M."/>
        </authorList>
    </citation>
    <scope>NUCLEOTIDE SEQUENCE</scope>
    <source>
        <strain evidence="1">AA-2017</strain>
        <tissue evidence="1">Whole larva</tissue>
    </source>
</reference>
<proteinExistence type="predicted"/>
<evidence type="ECO:0000313" key="2">
    <source>
        <dbReference type="Proteomes" id="UP000625711"/>
    </source>
</evidence>
<evidence type="ECO:0000313" key="1">
    <source>
        <dbReference type="EMBL" id="KAF7280525.1"/>
    </source>
</evidence>
<name>A0A834IMP3_RHYFE</name>
<dbReference type="Proteomes" id="UP000625711">
    <property type="component" value="Unassembled WGS sequence"/>
</dbReference>
<gene>
    <name evidence="1" type="ORF">GWI33_005770</name>
</gene>
<dbReference type="OrthoDB" id="5864054at2759"/>
<dbReference type="EMBL" id="JAACXV010000287">
    <property type="protein sequence ID" value="KAF7280525.1"/>
    <property type="molecule type" value="Genomic_DNA"/>
</dbReference>
<dbReference type="AlphaFoldDB" id="A0A834IMP3"/>
<keyword evidence="2" id="KW-1185">Reference proteome</keyword>
<comment type="caution">
    <text evidence="1">The sequence shown here is derived from an EMBL/GenBank/DDBJ whole genome shotgun (WGS) entry which is preliminary data.</text>
</comment>
<organism evidence="1 2">
    <name type="scientific">Rhynchophorus ferrugineus</name>
    <name type="common">Red palm weevil</name>
    <name type="synonym">Curculio ferrugineus</name>
    <dbReference type="NCBI Taxonomy" id="354439"/>
    <lineage>
        <taxon>Eukaryota</taxon>
        <taxon>Metazoa</taxon>
        <taxon>Ecdysozoa</taxon>
        <taxon>Arthropoda</taxon>
        <taxon>Hexapoda</taxon>
        <taxon>Insecta</taxon>
        <taxon>Pterygota</taxon>
        <taxon>Neoptera</taxon>
        <taxon>Endopterygota</taxon>
        <taxon>Coleoptera</taxon>
        <taxon>Polyphaga</taxon>
        <taxon>Cucujiformia</taxon>
        <taxon>Curculionidae</taxon>
        <taxon>Dryophthorinae</taxon>
        <taxon>Rhynchophorus</taxon>
    </lineage>
</organism>